<evidence type="ECO:0000313" key="1">
    <source>
        <dbReference type="EMBL" id="MBW81320.1"/>
    </source>
</evidence>
<organism evidence="1">
    <name type="scientific">Rhizophora mucronata</name>
    <name type="common">Asiatic mangrove</name>
    <dbReference type="NCBI Taxonomy" id="61149"/>
    <lineage>
        <taxon>Eukaryota</taxon>
        <taxon>Viridiplantae</taxon>
        <taxon>Streptophyta</taxon>
        <taxon>Embryophyta</taxon>
        <taxon>Tracheophyta</taxon>
        <taxon>Spermatophyta</taxon>
        <taxon>Magnoliopsida</taxon>
        <taxon>eudicotyledons</taxon>
        <taxon>Gunneridae</taxon>
        <taxon>Pentapetalae</taxon>
        <taxon>rosids</taxon>
        <taxon>fabids</taxon>
        <taxon>Malpighiales</taxon>
        <taxon>Rhizophoraceae</taxon>
        <taxon>Rhizophora</taxon>
    </lineage>
</organism>
<protein>
    <submittedName>
        <fullName evidence="1">Mitogen-activated protein kinase 16</fullName>
    </submittedName>
</protein>
<keyword evidence="1" id="KW-0418">Kinase</keyword>
<proteinExistence type="predicted"/>
<accession>A0A2P2IJC7</accession>
<sequence>MPLQQMDDPWDQMQADAQVNAKLMGLHVEFFLRMGLAAFSSCYSNIFLPFHF</sequence>
<name>A0A2P2IJC7_RHIMU</name>
<dbReference type="EMBL" id="GGEC01000837">
    <property type="protein sequence ID" value="MBW81320.1"/>
    <property type="molecule type" value="Transcribed_RNA"/>
</dbReference>
<dbReference type="GO" id="GO:0016301">
    <property type="term" value="F:kinase activity"/>
    <property type="evidence" value="ECO:0007669"/>
    <property type="project" value="UniProtKB-KW"/>
</dbReference>
<dbReference type="EMBL" id="GGEC01000836">
    <property type="protein sequence ID" value="MBW81319.1"/>
    <property type="molecule type" value="Transcribed_RNA"/>
</dbReference>
<reference evidence="1" key="1">
    <citation type="submission" date="2018-02" db="EMBL/GenBank/DDBJ databases">
        <title>Rhizophora mucronata_Transcriptome.</title>
        <authorList>
            <person name="Meera S.P."/>
            <person name="Sreeshan A."/>
            <person name="Augustine A."/>
        </authorList>
    </citation>
    <scope>NUCLEOTIDE SEQUENCE</scope>
    <source>
        <tissue evidence="1">Leaf</tissue>
    </source>
</reference>
<dbReference type="AlphaFoldDB" id="A0A2P2IJC7"/>
<keyword evidence="1" id="KW-0808">Transferase</keyword>